<protein>
    <submittedName>
        <fullName evidence="2">Uncharacterized protein</fullName>
    </submittedName>
</protein>
<dbReference type="Proteomes" id="UP000324974">
    <property type="component" value="Chromosome"/>
</dbReference>
<dbReference type="EMBL" id="CP042425">
    <property type="protein sequence ID" value="QEL17682.1"/>
    <property type="molecule type" value="Genomic_DNA"/>
</dbReference>
<gene>
    <name evidence="2" type="ORF">PX52LOC_04680</name>
</gene>
<evidence type="ECO:0000256" key="1">
    <source>
        <dbReference type="SAM" id="Phobius"/>
    </source>
</evidence>
<feature type="transmembrane region" description="Helical" evidence="1">
    <location>
        <begin position="7"/>
        <end position="26"/>
    </location>
</feature>
<evidence type="ECO:0000313" key="2">
    <source>
        <dbReference type="EMBL" id="QEL17682.1"/>
    </source>
</evidence>
<keyword evidence="3" id="KW-1185">Reference proteome</keyword>
<dbReference type="KEGG" id="lrs:PX52LOC_04680"/>
<proteinExistence type="predicted"/>
<dbReference type="RefSeq" id="WP_149112259.1">
    <property type="nucleotide sequence ID" value="NZ_CP042425.1"/>
</dbReference>
<reference evidence="3" key="1">
    <citation type="submission" date="2019-08" db="EMBL/GenBank/DDBJ databases">
        <title>Limnoglobus roseus gen. nov., sp. nov., a novel freshwater planctomycete with a giant genome from the family Gemmataceae.</title>
        <authorList>
            <person name="Kulichevskaya I.S."/>
            <person name="Naumoff D.G."/>
            <person name="Miroshnikov K."/>
            <person name="Ivanova A."/>
            <person name="Philippov D.A."/>
            <person name="Hakobyan A."/>
            <person name="Rijpstra I.C."/>
            <person name="Sinninghe Damste J.S."/>
            <person name="Liesack W."/>
            <person name="Dedysh S.N."/>
        </authorList>
    </citation>
    <scope>NUCLEOTIDE SEQUENCE [LARGE SCALE GENOMIC DNA]</scope>
    <source>
        <strain evidence="3">PX52</strain>
    </source>
</reference>
<organism evidence="2 3">
    <name type="scientific">Limnoglobus roseus</name>
    <dbReference type="NCBI Taxonomy" id="2598579"/>
    <lineage>
        <taxon>Bacteria</taxon>
        <taxon>Pseudomonadati</taxon>
        <taxon>Planctomycetota</taxon>
        <taxon>Planctomycetia</taxon>
        <taxon>Gemmatales</taxon>
        <taxon>Gemmataceae</taxon>
        <taxon>Limnoglobus</taxon>
    </lineage>
</organism>
<keyword evidence="1" id="KW-1133">Transmembrane helix</keyword>
<keyword evidence="1" id="KW-0812">Transmembrane</keyword>
<dbReference type="AlphaFoldDB" id="A0A5C1AJ07"/>
<sequence length="64" mass="6716">MPTIARVVLALCLLPVIAFCAFGFLASYEPPGFVPIRIAYAVIGLAAFVGAGFLAFRRPTPSSS</sequence>
<evidence type="ECO:0000313" key="3">
    <source>
        <dbReference type="Proteomes" id="UP000324974"/>
    </source>
</evidence>
<feature type="transmembrane region" description="Helical" evidence="1">
    <location>
        <begin position="38"/>
        <end position="56"/>
    </location>
</feature>
<name>A0A5C1AJ07_9BACT</name>
<keyword evidence="1" id="KW-0472">Membrane</keyword>
<accession>A0A5C1AJ07</accession>